<dbReference type="EMBL" id="JADWYR010000006">
    <property type="protein sequence ID" value="MBG9378801.1"/>
    <property type="molecule type" value="Genomic_DNA"/>
</dbReference>
<comment type="caution">
    <text evidence="1">The sequence shown here is derived from an EMBL/GenBank/DDBJ whole genome shotgun (WGS) entry which is preliminary data.</text>
</comment>
<keyword evidence="2" id="KW-1185">Reference proteome</keyword>
<dbReference type="Proteomes" id="UP000628448">
    <property type="component" value="Unassembled WGS sequence"/>
</dbReference>
<dbReference type="RefSeq" id="WP_196992907.1">
    <property type="nucleotide sequence ID" value="NZ_JADWYR010000006.1"/>
</dbReference>
<reference evidence="1" key="1">
    <citation type="submission" date="2020-11" db="EMBL/GenBank/DDBJ databases">
        <title>Bacterial whole genome sequence for Panacibacter sp. DH6.</title>
        <authorList>
            <person name="Le V."/>
            <person name="Ko S."/>
            <person name="Ahn C.-Y."/>
            <person name="Oh H.-M."/>
        </authorList>
    </citation>
    <scope>NUCLEOTIDE SEQUENCE</scope>
    <source>
        <strain evidence="1">DH6</strain>
    </source>
</reference>
<gene>
    <name evidence="1" type="ORF">I5907_21390</name>
</gene>
<organism evidence="1 2">
    <name type="scientific">Panacibacter microcysteis</name>
    <dbReference type="NCBI Taxonomy" id="2793269"/>
    <lineage>
        <taxon>Bacteria</taxon>
        <taxon>Pseudomonadati</taxon>
        <taxon>Bacteroidota</taxon>
        <taxon>Chitinophagia</taxon>
        <taxon>Chitinophagales</taxon>
        <taxon>Chitinophagaceae</taxon>
        <taxon>Panacibacter</taxon>
    </lineage>
</organism>
<name>A0A931MDQ4_9BACT</name>
<proteinExistence type="predicted"/>
<evidence type="ECO:0000313" key="1">
    <source>
        <dbReference type="EMBL" id="MBG9378801.1"/>
    </source>
</evidence>
<sequence length="207" mass="23624">MRPQILVYLLFTLTACGQTKDNSQKGTGIPKIDTTQKQTKNMSDYSPTFDKAHPKAKALLTEDFYFSPIDETGPFGNDDGADTYAGFKDWRTTHSNNDPADFLFDQINEWGYPKFDIYETDINKLTPYLKESDLSSRYMSGIDAAIISIAFGQFYLEGTIYKSFKETALIAIKRQLIPEILSLWGDTYKIERELKLNKMLAVLNQVH</sequence>
<dbReference type="AlphaFoldDB" id="A0A931MDQ4"/>
<protein>
    <submittedName>
        <fullName evidence="1">Uncharacterized protein</fullName>
    </submittedName>
</protein>
<accession>A0A931MDQ4</accession>
<dbReference type="PROSITE" id="PS51257">
    <property type="entry name" value="PROKAR_LIPOPROTEIN"/>
    <property type="match status" value="1"/>
</dbReference>
<evidence type="ECO:0000313" key="2">
    <source>
        <dbReference type="Proteomes" id="UP000628448"/>
    </source>
</evidence>